<dbReference type="RefSeq" id="WP_323745386.1">
    <property type="nucleotide sequence ID" value="NZ_ARXR01000028.1"/>
</dbReference>
<dbReference type="EMBL" id="ARXR01000028">
    <property type="protein sequence ID" value="MBF5054013.1"/>
    <property type="molecule type" value="Genomic_DNA"/>
</dbReference>
<organism evidence="2 3">
    <name type="scientific">Alloalcanivorax venustensis ISO4</name>
    <dbReference type="NCBI Taxonomy" id="1177184"/>
    <lineage>
        <taxon>Bacteria</taxon>
        <taxon>Pseudomonadati</taxon>
        <taxon>Pseudomonadota</taxon>
        <taxon>Gammaproteobacteria</taxon>
        <taxon>Oceanospirillales</taxon>
        <taxon>Alcanivoracaceae</taxon>
        <taxon>Alloalcanivorax</taxon>
    </lineage>
</organism>
<dbReference type="InterPro" id="IPR001633">
    <property type="entry name" value="EAL_dom"/>
</dbReference>
<evidence type="ECO:0000313" key="2">
    <source>
        <dbReference type="EMBL" id="MBF5054013.1"/>
    </source>
</evidence>
<dbReference type="GeneID" id="99767579"/>
<dbReference type="Proteomes" id="UP000644441">
    <property type="component" value="Unassembled WGS sequence"/>
</dbReference>
<sequence>MTRARDAIEAEDKLDVILACRPVYTRNQDVAAFQLLLHGEKPAEGASLSDIEATNTVILGTYTHVFQGGKTRSVPSFLKVTDEVLMAPELPNLPKKQYILEIPNNLMLTSELVDRLKALARRGYRLAMDGYDPGDDELDVLLDIVHIVKIDVRDSDADSLRRTSEKLRGHGVELLADQIADRTRFQQCMELGFDYYQGDFLSTPSPVKGKKIAGNKLLLLQLLTELHSPDASPARLEEIAIKDAGLTYRLLKTVNSAAMGLRREVNSLSDAIALLGLEEIKRWANLFLIDGEMHKPEALTRGMLIRGRMCEVLAELSDQEGGQQSTSVNHFIVGLLSQLDALMDIAMPELMEQVPLSQDVKSALLERRGPLGAVLTEVEAYEAGRFDALSLLSERAYYEVAYRHSTAWARQVQQAMGYQD</sequence>
<proteinExistence type="predicted"/>
<keyword evidence="3" id="KW-1185">Reference proteome</keyword>
<dbReference type="InterPro" id="IPR014408">
    <property type="entry name" value="dGMP_Pdiesterase_EAL/HD-GYP"/>
</dbReference>
<dbReference type="PANTHER" id="PTHR33525:SF4">
    <property type="entry name" value="CYCLIC DI-GMP PHOSPHODIESTERASE CDGJ"/>
    <property type="match status" value="1"/>
</dbReference>
<feature type="domain" description="HDOD" evidence="1">
    <location>
        <begin position="212"/>
        <end position="402"/>
    </location>
</feature>
<dbReference type="SUPFAM" id="SSF109604">
    <property type="entry name" value="HD-domain/PDEase-like"/>
    <property type="match status" value="1"/>
</dbReference>
<evidence type="ECO:0000313" key="3">
    <source>
        <dbReference type="Proteomes" id="UP000644441"/>
    </source>
</evidence>
<dbReference type="Pfam" id="PF08668">
    <property type="entry name" value="HDOD"/>
    <property type="match status" value="1"/>
</dbReference>
<name>A0ABS0AIP5_9GAMM</name>
<dbReference type="PIRSF" id="PIRSF003180">
    <property type="entry name" value="DiGMPpdiest_YuxH"/>
    <property type="match status" value="1"/>
</dbReference>
<dbReference type="InterPro" id="IPR052340">
    <property type="entry name" value="RNase_Y/CdgJ"/>
</dbReference>
<accession>A0ABS0AIP5</accession>
<dbReference type="PANTHER" id="PTHR33525">
    <property type="match status" value="1"/>
</dbReference>
<dbReference type="InterPro" id="IPR013976">
    <property type="entry name" value="HDOD"/>
</dbReference>
<dbReference type="InterPro" id="IPR035919">
    <property type="entry name" value="EAL_sf"/>
</dbReference>
<dbReference type="SUPFAM" id="SSF141868">
    <property type="entry name" value="EAL domain-like"/>
    <property type="match status" value="1"/>
</dbReference>
<comment type="caution">
    <text evidence="2">The sequence shown here is derived from an EMBL/GenBank/DDBJ whole genome shotgun (WGS) entry which is preliminary data.</text>
</comment>
<protein>
    <submittedName>
        <fullName evidence="2">Signal transduction protein</fullName>
    </submittedName>
</protein>
<reference evidence="2 3" key="1">
    <citation type="submission" date="2012-09" db="EMBL/GenBank/DDBJ databases">
        <title>Genome Sequence of alkane-degrading Bacterium Alcanivorax venustensis ISO4.</title>
        <authorList>
            <person name="Lai Q."/>
            <person name="Shao Z."/>
        </authorList>
    </citation>
    <scope>NUCLEOTIDE SEQUENCE [LARGE SCALE GENOMIC DNA]</scope>
    <source>
        <strain evidence="2 3">ISO4</strain>
    </source>
</reference>
<evidence type="ECO:0000259" key="1">
    <source>
        <dbReference type="PROSITE" id="PS51833"/>
    </source>
</evidence>
<dbReference type="Gene3D" id="1.10.3210.10">
    <property type="entry name" value="Hypothetical protein af1432"/>
    <property type="match status" value="1"/>
</dbReference>
<gene>
    <name evidence="2" type="ORF">ISO4_02615</name>
</gene>
<dbReference type="Pfam" id="PF00563">
    <property type="entry name" value="EAL"/>
    <property type="match status" value="1"/>
</dbReference>
<dbReference type="Gene3D" id="3.20.20.450">
    <property type="entry name" value="EAL domain"/>
    <property type="match status" value="1"/>
</dbReference>
<dbReference type="PROSITE" id="PS51833">
    <property type="entry name" value="HDOD"/>
    <property type="match status" value="1"/>
</dbReference>